<feature type="signal peptide" evidence="2">
    <location>
        <begin position="1"/>
        <end position="41"/>
    </location>
</feature>
<feature type="chain" id="PRO_5003607390" evidence="2">
    <location>
        <begin position="42"/>
        <end position="684"/>
    </location>
</feature>
<evidence type="ECO:0000256" key="2">
    <source>
        <dbReference type="SAM" id="SignalP"/>
    </source>
</evidence>
<feature type="region of interest" description="Disordered" evidence="1">
    <location>
        <begin position="662"/>
        <end position="684"/>
    </location>
</feature>
<dbReference type="SUPFAM" id="SSF51126">
    <property type="entry name" value="Pectin lyase-like"/>
    <property type="match status" value="1"/>
</dbReference>
<evidence type="ECO:0000256" key="1">
    <source>
        <dbReference type="SAM" id="MobiDB-lite"/>
    </source>
</evidence>
<gene>
    <name evidence="3" type="ORF">sccontig008-64</name>
</gene>
<evidence type="ECO:0000313" key="3">
    <source>
        <dbReference type="EMBL" id="AEZ64572.1"/>
    </source>
</evidence>
<dbReference type="InterPro" id="IPR011050">
    <property type="entry name" value="Pectin_lyase_fold/virulence"/>
</dbReference>
<dbReference type="AlphaFoldDB" id="H6UP44"/>
<accession>H6UP44</accession>
<feature type="compositionally biased region" description="Basic and acidic residues" evidence="1">
    <location>
        <begin position="667"/>
        <end position="684"/>
    </location>
</feature>
<dbReference type="PANTHER" id="PTHR36453">
    <property type="entry name" value="SECRETED PROTEIN-RELATED"/>
    <property type="match status" value="1"/>
</dbReference>
<keyword evidence="2" id="KW-0732">Signal</keyword>
<dbReference type="GO" id="GO:0016829">
    <property type="term" value="F:lyase activity"/>
    <property type="evidence" value="ECO:0007669"/>
    <property type="project" value="UniProtKB-KW"/>
</dbReference>
<keyword evidence="3" id="KW-0456">Lyase</keyword>
<proteinExistence type="predicted"/>
<dbReference type="PANTHER" id="PTHR36453:SF1">
    <property type="entry name" value="RIGHT HANDED BETA HELIX DOMAIN-CONTAINING PROTEIN"/>
    <property type="match status" value="1"/>
</dbReference>
<dbReference type="Gene3D" id="2.160.20.10">
    <property type="entry name" value="Single-stranded right-handed beta-helix, Pectin lyase-like"/>
    <property type="match status" value="2"/>
</dbReference>
<organism evidence="3">
    <name type="scientific">Streptomyces chromofuscus</name>
    <dbReference type="NCBI Taxonomy" id="42881"/>
    <lineage>
        <taxon>Bacteria</taxon>
        <taxon>Bacillati</taxon>
        <taxon>Actinomycetota</taxon>
        <taxon>Actinomycetes</taxon>
        <taxon>Kitasatosporales</taxon>
        <taxon>Streptomycetaceae</taxon>
        <taxon>Streptomyces</taxon>
    </lineage>
</organism>
<dbReference type="EMBL" id="JN671974">
    <property type="protein sequence ID" value="AEZ64572.1"/>
    <property type="molecule type" value="Genomic_DNA"/>
</dbReference>
<name>H6UP44_STRCW</name>
<protein>
    <submittedName>
        <fullName evidence="3">Pectin lyase fold/virulence factor</fullName>
    </submittedName>
</protein>
<sequence length="684" mass="73715">MRFIRSFPSFQDRLSRACLTAAVALATVTATALGQATPAFAARAATVHAAPDGRGTACSAARPCAIGQAKAKVRTLNSRMRADIVVQLAGGTYRLSAPLTFTAADSGTNGHTITWQAAPGARPVLSGARKAAGWTRQDPAKNIWQAEVGTGFDFRQLYVDGVQATRARTELSRSDLTADADGYTFTSGGLAYLNSLADPGRTEIDALGSFTNRYSPVAGIRDGVITMEQPAWNNNTFGYDTITEPFRKGPLYIENAYEFLDTAGEWYLNTRTGTLYYKPLPGQDMSTADVEMPRLESLLSVGGTYRAPATRIAFSGLRFSHTSWLRPSTGQGYADQQTGAFLDGTWDRPSDALSSCQFGCRLFEATRPHWRQMPAAVQVSAASHITFTGNRFSQLGQVALGIGNDANAHTTGVGLGADTISVTRNVFTQGAGGGVVVGGVRADAHHPADRRMTNRSITIGDNVMRDLALDYRDMTAVLVTYATDTTVAHNEIHDLPYTGIAIGYGWGANDPGGSEDYLNRGLYDFQPRYTTPTTLRNVRVTGNHLHDVMRRMDDGACIYTLSDAPSTRIDRNYCADNNGHYGLYHDEGSRGYSDSGNVFRDTGDWAHENHNPTNNTGALTLTDNWTSDGSLSLRDGERGNTVTGTVVVGDGDWPAAAQRVMENAGVRPERPARPVDEGARSPDQ</sequence>
<dbReference type="InterPro" id="IPR012334">
    <property type="entry name" value="Pectin_lyas_fold"/>
</dbReference>
<dbReference type="SMART" id="SM00710">
    <property type="entry name" value="PbH1"/>
    <property type="match status" value="4"/>
</dbReference>
<reference evidence="3" key="1">
    <citation type="journal article" date="2012" name="Appl. Environ. Microbiol.">
        <title>Identification of the Herboxidiene Biosynthetic Gene Cluster in Streptomyces chromofuscus ATCC 49982.</title>
        <authorList>
            <person name="Shao L."/>
            <person name="Zi J."/>
            <person name="Zeng J."/>
            <person name="Zhan J."/>
        </authorList>
    </citation>
    <scope>NUCLEOTIDE SEQUENCE</scope>
    <source>
        <strain evidence="3">A7847</strain>
    </source>
</reference>
<dbReference type="InterPro" id="IPR006626">
    <property type="entry name" value="PbH1"/>
</dbReference>